<dbReference type="PANTHER" id="PTHR11706">
    <property type="entry name" value="SOLUTE CARRIER PROTEIN FAMILY 11 MEMBER"/>
    <property type="match status" value="1"/>
</dbReference>
<feature type="transmembrane region" description="Helical" evidence="6">
    <location>
        <begin position="459"/>
        <end position="477"/>
    </location>
</feature>
<dbReference type="GO" id="GO:0005886">
    <property type="term" value="C:plasma membrane"/>
    <property type="evidence" value="ECO:0007669"/>
    <property type="project" value="TreeGrafter"/>
</dbReference>
<keyword evidence="8" id="KW-1185">Reference proteome</keyword>
<dbReference type="Pfam" id="PF01566">
    <property type="entry name" value="Nramp"/>
    <property type="match status" value="1"/>
</dbReference>
<feature type="transmembrane region" description="Helical" evidence="6">
    <location>
        <begin position="85"/>
        <end position="108"/>
    </location>
</feature>
<evidence type="ECO:0000256" key="2">
    <source>
        <dbReference type="ARBA" id="ARBA00022448"/>
    </source>
</evidence>
<dbReference type="InterPro" id="IPR001046">
    <property type="entry name" value="NRAMP_fam"/>
</dbReference>
<feature type="transmembrane region" description="Helical" evidence="6">
    <location>
        <begin position="497"/>
        <end position="520"/>
    </location>
</feature>
<reference evidence="7 8" key="1">
    <citation type="journal article" date="2015" name="Genome Announc.">
        <title>Expanding the biotechnology potential of lactobacilli through comparative genomics of 213 strains and associated genera.</title>
        <authorList>
            <person name="Sun Z."/>
            <person name="Harris H.M."/>
            <person name="McCann A."/>
            <person name="Guo C."/>
            <person name="Argimon S."/>
            <person name="Zhang W."/>
            <person name="Yang X."/>
            <person name="Jeffery I.B."/>
            <person name="Cooney J.C."/>
            <person name="Kagawa T.F."/>
            <person name="Liu W."/>
            <person name="Song Y."/>
            <person name="Salvetti E."/>
            <person name="Wrobel A."/>
            <person name="Rasinkangas P."/>
            <person name="Parkhill J."/>
            <person name="Rea M.C."/>
            <person name="O'Sullivan O."/>
            <person name="Ritari J."/>
            <person name="Douillard F.P."/>
            <person name="Paul Ross R."/>
            <person name="Yang R."/>
            <person name="Briner A.E."/>
            <person name="Felis G.E."/>
            <person name="de Vos W.M."/>
            <person name="Barrangou R."/>
            <person name="Klaenhammer T.R."/>
            <person name="Caufield P.W."/>
            <person name="Cui Y."/>
            <person name="Zhang H."/>
            <person name="O'Toole P.W."/>
        </authorList>
    </citation>
    <scope>NUCLEOTIDE SEQUENCE [LARGE SCALE GENOMIC DNA]</scope>
    <source>
        <strain evidence="7 8">DSM 20509</strain>
    </source>
</reference>
<comment type="subcellular location">
    <subcellularLocation>
        <location evidence="1">Membrane</location>
        <topology evidence="1">Multi-pass membrane protein</topology>
    </subcellularLocation>
</comment>
<dbReference type="PANTHER" id="PTHR11706:SF33">
    <property type="entry name" value="NATURAL RESISTANCE-ASSOCIATED MACROPHAGE PROTEIN 2"/>
    <property type="match status" value="1"/>
</dbReference>
<proteinExistence type="predicted"/>
<dbReference type="NCBIfam" id="TIGR01197">
    <property type="entry name" value="nramp"/>
    <property type="match status" value="1"/>
</dbReference>
<dbReference type="PRINTS" id="PR00447">
    <property type="entry name" value="NATRESASSCMP"/>
</dbReference>
<dbReference type="GO" id="GO:0005384">
    <property type="term" value="F:manganese ion transmembrane transporter activity"/>
    <property type="evidence" value="ECO:0007669"/>
    <property type="project" value="TreeGrafter"/>
</dbReference>
<keyword evidence="5 6" id="KW-0472">Membrane</keyword>
<evidence type="ECO:0000256" key="5">
    <source>
        <dbReference type="ARBA" id="ARBA00023136"/>
    </source>
</evidence>
<feature type="transmembrane region" description="Helical" evidence="6">
    <location>
        <begin position="390"/>
        <end position="408"/>
    </location>
</feature>
<feature type="transmembrane region" description="Helical" evidence="6">
    <location>
        <begin position="291"/>
        <end position="311"/>
    </location>
</feature>
<dbReference type="GO" id="GO:0015086">
    <property type="term" value="F:cadmium ion transmembrane transporter activity"/>
    <property type="evidence" value="ECO:0007669"/>
    <property type="project" value="TreeGrafter"/>
</dbReference>
<keyword evidence="3 6" id="KW-0812">Transmembrane</keyword>
<gene>
    <name evidence="7" type="ORF">FC14_GL000469</name>
</gene>
<dbReference type="NCBIfam" id="NF001923">
    <property type="entry name" value="PRK00701.1"/>
    <property type="match status" value="1"/>
</dbReference>
<keyword evidence="4 6" id="KW-1133">Transmembrane helix</keyword>
<accession>A0A0R2A9R2</accession>
<dbReference type="AlphaFoldDB" id="A0A0R2A9R2"/>
<keyword evidence="2" id="KW-0813">Transport</keyword>
<name>A0A0R2A9R2_9LACO</name>
<organism evidence="7 8">
    <name type="scientific">Ligilactobacillus agilis DSM 20509</name>
    <dbReference type="NCBI Taxonomy" id="1423718"/>
    <lineage>
        <taxon>Bacteria</taxon>
        <taxon>Bacillati</taxon>
        <taxon>Bacillota</taxon>
        <taxon>Bacilli</taxon>
        <taxon>Lactobacillales</taxon>
        <taxon>Lactobacillaceae</taxon>
        <taxon>Ligilactobacillus</taxon>
    </lineage>
</organism>
<dbReference type="GO" id="GO:0034755">
    <property type="term" value="P:iron ion transmembrane transport"/>
    <property type="evidence" value="ECO:0007669"/>
    <property type="project" value="TreeGrafter"/>
</dbReference>
<feature type="transmembrane region" description="Helical" evidence="6">
    <location>
        <begin position="165"/>
        <end position="183"/>
    </location>
</feature>
<evidence type="ECO:0000313" key="8">
    <source>
        <dbReference type="Proteomes" id="UP000051008"/>
    </source>
</evidence>
<feature type="transmembrane region" description="Helical" evidence="6">
    <location>
        <begin position="428"/>
        <end position="447"/>
    </location>
</feature>
<evidence type="ECO:0000256" key="6">
    <source>
        <dbReference type="SAM" id="Phobius"/>
    </source>
</evidence>
<evidence type="ECO:0000256" key="1">
    <source>
        <dbReference type="ARBA" id="ARBA00004141"/>
    </source>
</evidence>
<feature type="transmembrane region" description="Helical" evidence="6">
    <location>
        <begin position="190"/>
        <end position="210"/>
    </location>
</feature>
<dbReference type="PATRIC" id="fig|1423718.3.peg.488"/>
<evidence type="ECO:0000313" key="7">
    <source>
        <dbReference type="EMBL" id="KRM63434.1"/>
    </source>
</evidence>
<sequence>MLLLICIFLRSDLIMEANSSVSRKHHLIEYANGPSLEEINGTVEVPKGKGFLKTLFMYSGPGALVAVGYMDPGNWSTSITGGQDFSYLLMSVILMSSLIAMLLQYMAAKLGIVSQMDLAQAIRARTSKSLGIVLWILTELAIMATDIAEVIGAAIALYLLFNIPLVFAVFLTVFDVLLLLLLTKVGFRKIEALVVCLILVILFVFCYQVALSNPNWSQVIAGLIPSAQTFSDHPNVGGLTPIKGALGIIGATVMPHNLYLHSAISQTRKINHHDEEDVARTVRFTTWDSNIQLTFAFIVNSLLLIMGVAVFKTGSVQDPSFFGLYHALSDTSTLSNGILVEVARSGILSTLFAVALLASGQNSTITGTLTGQVIMEGFVHMKMPLWARRLITRLISVIPVLICVAMTNHLSVIKQHEAINTLMNNSQVFLAFALPFSMLPLLLMTNSEVEMGKRFKNSPVVKFFGWLSVISLTVLNMKGLPDSIADFFGDNPSASQLAWAHGIAYFLIVAILALLVWTVVELHQGDKKLQAKLAAQSQTKGSVLDEL</sequence>
<feature type="transmembrane region" description="Helical" evidence="6">
    <location>
        <begin position="129"/>
        <end position="159"/>
    </location>
</feature>
<protein>
    <submittedName>
        <fullName evidence="7">Manganese transporter NRAMP</fullName>
    </submittedName>
</protein>
<dbReference type="NCBIfam" id="NF037982">
    <property type="entry name" value="Nramp_1"/>
    <property type="match status" value="1"/>
</dbReference>
<evidence type="ECO:0000256" key="4">
    <source>
        <dbReference type="ARBA" id="ARBA00022989"/>
    </source>
</evidence>
<dbReference type="Proteomes" id="UP000051008">
    <property type="component" value="Unassembled WGS sequence"/>
</dbReference>
<dbReference type="EMBL" id="AYYP01000061">
    <property type="protein sequence ID" value="KRM63434.1"/>
    <property type="molecule type" value="Genomic_DNA"/>
</dbReference>
<evidence type="ECO:0000256" key="3">
    <source>
        <dbReference type="ARBA" id="ARBA00022692"/>
    </source>
</evidence>
<comment type="caution">
    <text evidence="7">The sequence shown here is derived from an EMBL/GenBank/DDBJ whole genome shotgun (WGS) entry which is preliminary data.</text>
</comment>